<accession>A0AA86T887</accession>
<keyword evidence="2" id="KW-1185">Reference proteome</keyword>
<dbReference type="Proteomes" id="UP001189624">
    <property type="component" value="Chromosome 7"/>
</dbReference>
<organism evidence="1 2">
    <name type="scientific">Sphenostylis stenocarpa</name>
    <dbReference type="NCBI Taxonomy" id="92480"/>
    <lineage>
        <taxon>Eukaryota</taxon>
        <taxon>Viridiplantae</taxon>
        <taxon>Streptophyta</taxon>
        <taxon>Embryophyta</taxon>
        <taxon>Tracheophyta</taxon>
        <taxon>Spermatophyta</taxon>
        <taxon>Magnoliopsida</taxon>
        <taxon>eudicotyledons</taxon>
        <taxon>Gunneridae</taxon>
        <taxon>Pentapetalae</taxon>
        <taxon>rosids</taxon>
        <taxon>fabids</taxon>
        <taxon>Fabales</taxon>
        <taxon>Fabaceae</taxon>
        <taxon>Papilionoideae</taxon>
        <taxon>50 kb inversion clade</taxon>
        <taxon>NPAAA clade</taxon>
        <taxon>indigoferoid/millettioid clade</taxon>
        <taxon>Phaseoleae</taxon>
        <taxon>Sphenostylis</taxon>
    </lineage>
</organism>
<evidence type="ECO:0000313" key="2">
    <source>
        <dbReference type="Proteomes" id="UP001189624"/>
    </source>
</evidence>
<sequence>MEPLRLNEFLWLERLTGTSGPCDTFGNVCLAHNSEFELKNVEFSIVRFVKPLEYSKAFIEILQGKAM</sequence>
<proteinExistence type="predicted"/>
<protein>
    <submittedName>
        <fullName evidence="1">Uncharacterized protein</fullName>
    </submittedName>
</protein>
<evidence type="ECO:0000313" key="1">
    <source>
        <dbReference type="EMBL" id="CAJ1967201.1"/>
    </source>
</evidence>
<dbReference type="Gramene" id="rna-AYBTSS11_LOCUS21054">
    <property type="protein sequence ID" value="CAJ1967201.1"/>
    <property type="gene ID" value="gene-AYBTSS11_LOCUS21054"/>
</dbReference>
<dbReference type="AlphaFoldDB" id="A0AA86T887"/>
<reference evidence="1" key="1">
    <citation type="submission" date="2023-10" db="EMBL/GenBank/DDBJ databases">
        <authorList>
            <person name="Domelevo Entfellner J.-B."/>
        </authorList>
    </citation>
    <scope>NUCLEOTIDE SEQUENCE</scope>
</reference>
<gene>
    <name evidence="1" type="ORF">AYBTSS11_LOCUS21054</name>
</gene>
<name>A0AA86T887_9FABA</name>
<dbReference type="EMBL" id="OY731404">
    <property type="protein sequence ID" value="CAJ1967201.1"/>
    <property type="molecule type" value="Genomic_DNA"/>
</dbReference>